<protein>
    <submittedName>
        <fullName evidence="1">Uncharacterized protein</fullName>
    </submittedName>
</protein>
<dbReference type="Proteomes" id="UP000286990">
    <property type="component" value="Unassembled WGS sequence"/>
</dbReference>
<sequence>MEENLIKYYFLINIKVSVIEILKILNLSSKQHSKFIFKGSALGLSSRVLKKNCLNPIFEIWNGKML</sequence>
<dbReference type="EMBL" id="QUSX01000004">
    <property type="protein sequence ID" value="RRQ47643.1"/>
    <property type="molecule type" value="Genomic_DNA"/>
</dbReference>
<comment type="caution">
    <text evidence="1">The sequence shown here is derived from an EMBL/GenBank/DDBJ whole genome shotgun (WGS) entry which is preliminary data.</text>
</comment>
<evidence type="ECO:0000313" key="1">
    <source>
        <dbReference type="EMBL" id="RRQ47643.1"/>
    </source>
</evidence>
<keyword evidence="2" id="KW-1185">Reference proteome</keyword>
<proteinExistence type="predicted"/>
<accession>A0A426RFE6</accession>
<name>A0A426RFE6_9FLAO</name>
<reference evidence="2" key="1">
    <citation type="submission" date="2018-12" db="EMBL/GenBank/DDBJ databases">
        <title>Maribacter lutimaris sp. nov., isolated from marine sediment.</title>
        <authorList>
            <person name="Kim K.K."/>
        </authorList>
    </citation>
    <scope>NUCLEOTIDE SEQUENCE [LARGE SCALE GENOMIC DNA]</scope>
    <source>
        <strain evidence="2">PoM-212</strain>
    </source>
</reference>
<gene>
    <name evidence="1" type="ORF">DZC72_16800</name>
</gene>
<evidence type="ECO:0000313" key="2">
    <source>
        <dbReference type="Proteomes" id="UP000286990"/>
    </source>
</evidence>
<organism evidence="1 2">
    <name type="scientific">Maribacter algicola</name>
    <dbReference type="NCBI Taxonomy" id="2498892"/>
    <lineage>
        <taxon>Bacteria</taxon>
        <taxon>Pseudomonadati</taxon>
        <taxon>Bacteroidota</taxon>
        <taxon>Flavobacteriia</taxon>
        <taxon>Flavobacteriales</taxon>
        <taxon>Flavobacteriaceae</taxon>
        <taxon>Maribacter</taxon>
    </lineage>
</organism>
<dbReference type="AlphaFoldDB" id="A0A426RFE6"/>